<dbReference type="PANTHER" id="PTHR35166">
    <property type="entry name" value="OS05G0193700 PROTEIN-RELATED"/>
    <property type="match status" value="1"/>
</dbReference>
<name>A0A0E0MH13_ORYPU</name>
<keyword evidence="3" id="KW-1185">Reference proteome</keyword>
<evidence type="ECO:0000313" key="3">
    <source>
        <dbReference type="Proteomes" id="UP000026962"/>
    </source>
</evidence>
<reference evidence="2" key="1">
    <citation type="submission" date="2015-04" db="UniProtKB">
        <authorList>
            <consortium name="EnsemblPlants"/>
        </authorList>
    </citation>
    <scope>IDENTIFICATION</scope>
</reference>
<organism evidence="2">
    <name type="scientific">Oryza punctata</name>
    <name type="common">Red rice</name>
    <dbReference type="NCBI Taxonomy" id="4537"/>
    <lineage>
        <taxon>Eukaryota</taxon>
        <taxon>Viridiplantae</taxon>
        <taxon>Streptophyta</taxon>
        <taxon>Embryophyta</taxon>
        <taxon>Tracheophyta</taxon>
        <taxon>Spermatophyta</taxon>
        <taxon>Magnoliopsida</taxon>
        <taxon>Liliopsida</taxon>
        <taxon>Poales</taxon>
        <taxon>Poaceae</taxon>
        <taxon>BOP clade</taxon>
        <taxon>Oryzoideae</taxon>
        <taxon>Oryzeae</taxon>
        <taxon>Oryzinae</taxon>
        <taxon>Oryza</taxon>
    </lineage>
</organism>
<dbReference type="EnsemblPlants" id="OPUNC11G15940.1">
    <property type="protein sequence ID" value="OPUNC11G15940.1"/>
    <property type="gene ID" value="OPUNC11G15940"/>
</dbReference>
<proteinExistence type="predicted"/>
<accession>A0A0E0MH13</accession>
<dbReference type="Gramene" id="OPUNC11G15940.1">
    <property type="protein sequence ID" value="OPUNC11G15940.1"/>
    <property type="gene ID" value="OPUNC11G15940"/>
</dbReference>
<evidence type="ECO:0000313" key="2">
    <source>
        <dbReference type="EnsemblPlants" id="OPUNC11G15940.1"/>
    </source>
</evidence>
<protein>
    <submittedName>
        <fullName evidence="2">Uncharacterized protein</fullName>
    </submittedName>
</protein>
<sequence>MRRAAQKTPATTITGAAAAASPTKLMMHLPLEHVNAILSVDGEDPPPPRSLAHLSSPEERRERFEEHQAFQDEVRREFAEKGFYEVEARYFTELADFQAKMQEKMAKIGCRGVNVNIFGGFM</sequence>
<feature type="compositionally biased region" description="Basic and acidic residues" evidence="1">
    <location>
        <begin position="56"/>
        <end position="66"/>
    </location>
</feature>
<feature type="region of interest" description="Disordered" evidence="1">
    <location>
        <begin position="40"/>
        <end position="66"/>
    </location>
</feature>
<evidence type="ECO:0000256" key="1">
    <source>
        <dbReference type="SAM" id="MobiDB-lite"/>
    </source>
</evidence>
<dbReference type="AlphaFoldDB" id="A0A0E0MH13"/>
<dbReference type="HOGENOM" id="CLU_2030500_0_0_1"/>
<reference evidence="2" key="2">
    <citation type="submission" date="2018-05" db="EMBL/GenBank/DDBJ databases">
        <title>OpunRS2 (Oryza punctata Reference Sequence Version 2).</title>
        <authorList>
            <person name="Zhang J."/>
            <person name="Kudrna D."/>
            <person name="Lee S."/>
            <person name="Talag J."/>
            <person name="Welchert J."/>
            <person name="Wing R.A."/>
        </authorList>
    </citation>
    <scope>NUCLEOTIDE SEQUENCE [LARGE SCALE GENOMIC DNA]</scope>
</reference>
<dbReference type="Proteomes" id="UP000026962">
    <property type="component" value="Chromosome 11"/>
</dbReference>
<dbReference type="PANTHER" id="PTHR35166:SF11">
    <property type="entry name" value="OS05G0151550 PROTEIN"/>
    <property type="match status" value="1"/>
</dbReference>